<keyword evidence="6" id="KW-0175">Coiled coil</keyword>
<keyword evidence="3" id="KW-0963">Cytoplasm</keyword>
<dbReference type="Proteomes" id="UP000824782">
    <property type="component" value="Unassembled WGS sequence"/>
</dbReference>
<evidence type="ECO:0000256" key="9">
    <source>
        <dbReference type="ARBA" id="ARBA00062490"/>
    </source>
</evidence>
<accession>A0AAV7BGT3</accession>
<dbReference type="CDD" id="cd10305">
    <property type="entry name" value="GST_C_AIMP3"/>
    <property type="match status" value="1"/>
</dbReference>
<gene>
    <name evidence="14" type="ORF">GDO81_011760</name>
</gene>
<dbReference type="PANTHER" id="PTHR44490:SF1">
    <property type="entry name" value="EUKARYOTIC TRANSLATION ELONGATION FACTOR 1 EPSILON-1"/>
    <property type="match status" value="1"/>
</dbReference>
<dbReference type="InterPro" id="IPR053837">
    <property type="entry name" value="AIMP3/p18_C"/>
</dbReference>
<evidence type="ECO:0000256" key="11">
    <source>
        <dbReference type="ARBA" id="ARBA00076596"/>
    </source>
</evidence>
<dbReference type="Pfam" id="PF21972">
    <property type="entry name" value="Arc1p_N_like"/>
    <property type="match status" value="1"/>
</dbReference>
<dbReference type="PROSITE" id="PS50405">
    <property type="entry name" value="GST_CTER"/>
    <property type="match status" value="1"/>
</dbReference>
<evidence type="ECO:0000256" key="6">
    <source>
        <dbReference type="ARBA" id="ARBA00023054"/>
    </source>
</evidence>
<dbReference type="FunFam" id="1.20.1050.10:FF:000032">
    <property type="entry name" value="Eukaryotic translation elongation factor 1 epsilon-1"/>
    <property type="match status" value="1"/>
</dbReference>
<dbReference type="EMBL" id="WNYA01000005">
    <property type="protein sequence ID" value="KAG8571710.1"/>
    <property type="molecule type" value="Genomic_DNA"/>
</dbReference>
<dbReference type="InterPro" id="IPR010987">
    <property type="entry name" value="Glutathione-S-Trfase_C-like"/>
</dbReference>
<dbReference type="InterPro" id="IPR053836">
    <property type="entry name" value="Arc1-like_N"/>
</dbReference>
<name>A0AAV7BGT3_ENGPU</name>
<reference evidence="14" key="1">
    <citation type="thesis" date="2020" institute="ProQuest LLC" country="789 East Eisenhower Parkway, Ann Arbor, MI, USA">
        <title>Comparative Genomics and Chromosome Evolution.</title>
        <authorList>
            <person name="Mudd A.B."/>
        </authorList>
    </citation>
    <scope>NUCLEOTIDE SEQUENCE</scope>
    <source>
        <strain evidence="14">237g6f4</strain>
        <tissue evidence="14">Blood</tissue>
    </source>
</reference>
<evidence type="ECO:0000256" key="8">
    <source>
        <dbReference type="ARBA" id="ARBA00055293"/>
    </source>
</evidence>
<dbReference type="SUPFAM" id="SSF47616">
    <property type="entry name" value="GST C-terminal domain-like"/>
    <property type="match status" value="1"/>
</dbReference>
<sequence>MWSRAAYSQYTPTTLYTQYTPKHHKLGTGNATVSYSMVLQYPPPPGDGSNHLERRNIERDFFYLHSDQLGCGLSGGAGSRRRCVVGSVCCLCVLPTKMAVEELTALEKCLGLKAGKYSSRAQGSSQIPVLQLNKGPSFAGLATIASHLVTLAKKEELLGVSNEEKAVVQQWLEYRTTHIDRLSSKEDIRTTLKDLNSYLEDKVYMAGNKITLADILTYYGLHPIIAGLSIQEKENCINVSRWFSHIQHYPGIRQHLPALVFIKNRIYSNVH</sequence>
<dbReference type="InterPro" id="IPR036282">
    <property type="entry name" value="Glutathione-S-Trfase_C_sf"/>
</dbReference>
<protein>
    <recommendedName>
        <fullName evidence="10">Eukaryotic translation elongation factor 1 epsilon-1</fullName>
    </recommendedName>
    <alternativeName>
        <fullName evidence="12">Elongation factor p18</fullName>
    </alternativeName>
    <alternativeName>
        <fullName evidence="11">Multisynthase complex auxiliary component p18</fullName>
    </alternativeName>
</protein>
<comment type="function">
    <text evidence="8">Positive modulator of ATM response to DNA damage.</text>
</comment>
<comment type="caution">
    <text evidence="14">The sequence shown here is derived from an EMBL/GenBank/DDBJ whole genome shotgun (WGS) entry which is preliminary data.</text>
</comment>
<dbReference type="GO" id="GO:0006412">
    <property type="term" value="P:translation"/>
    <property type="evidence" value="ECO:0007669"/>
    <property type="project" value="UniProtKB-KW"/>
</dbReference>
<dbReference type="GO" id="GO:0017101">
    <property type="term" value="C:aminoacyl-tRNA synthetase multienzyme complex"/>
    <property type="evidence" value="ECO:0007669"/>
    <property type="project" value="InterPro"/>
</dbReference>
<evidence type="ECO:0000256" key="7">
    <source>
        <dbReference type="ARBA" id="ARBA00023242"/>
    </source>
</evidence>
<dbReference type="PANTHER" id="PTHR44490">
    <property type="entry name" value="EUKARYOTIC TRANSLATION ELONGATION FACTOR 1 EPSILON-1"/>
    <property type="match status" value="1"/>
</dbReference>
<evidence type="ECO:0000256" key="12">
    <source>
        <dbReference type="ARBA" id="ARBA00083705"/>
    </source>
</evidence>
<evidence type="ECO:0000256" key="1">
    <source>
        <dbReference type="ARBA" id="ARBA00004123"/>
    </source>
</evidence>
<organism evidence="14 15">
    <name type="scientific">Engystomops pustulosus</name>
    <name type="common">Tungara frog</name>
    <name type="synonym">Physalaemus pustulosus</name>
    <dbReference type="NCBI Taxonomy" id="76066"/>
    <lineage>
        <taxon>Eukaryota</taxon>
        <taxon>Metazoa</taxon>
        <taxon>Chordata</taxon>
        <taxon>Craniata</taxon>
        <taxon>Vertebrata</taxon>
        <taxon>Euteleostomi</taxon>
        <taxon>Amphibia</taxon>
        <taxon>Batrachia</taxon>
        <taxon>Anura</taxon>
        <taxon>Neobatrachia</taxon>
        <taxon>Hyloidea</taxon>
        <taxon>Leptodactylidae</taxon>
        <taxon>Leiuperinae</taxon>
        <taxon>Engystomops</taxon>
    </lineage>
</organism>
<dbReference type="GO" id="GO:0005634">
    <property type="term" value="C:nucleus"/>
    <property type="evidence" value="ECO:0007669"/>
    <property type="project" value="UniProtKB-SubCell"/>
</dbReference>
<evidence type="ECO:0000256" key="4">
    <source>
        <dbReference type="ARBA" id="ARBA00022917"/>
    </source>
</evidence>
<dbReference type="Gene3D" id="1.20.1050.10">
    <property type="match status" value="1"/>
</dbReference>
<evidence type="ECO:0000256" key="5">
    <source>
        <dbReference type="ARBA" id="ARBA00022990"/>
    </source>
</evidence>
<dbReference type="GO" id="GO:0043517">
    <property type="term" value="P:positive regulation of DNA damage response, signal transduction by p53 class mediator"/>
    <property type="evidence" value="ECO:0007669"/>
    <property type="project" value="InterPro"/>
</dbReference>
<feature type="domain" description="GST C-terminal" evidence="13">
    <location>
        <begin position="147"/>
        <end position="270"/>
    </location>
</feature>
<keyword evidence="5" id="KW-0007">Acetylation</keyword>
<keyword evidence="15" id="KW-1185">Reference proteome</keyword>
<evidence type="ECO:0000256" key="10">
    <source>
        <dbReference type="ARBA" id="ARBA00074597"/>
    </source>
</evidence>
<evidence type="ECO:0000256" key="3">
    <source>
        <dbReference type="ARBA" id="ARBA00022490"/>
    </source>
</evidence>
<proteinExistence type="predicted"/>
<evidence type="ECO:0000313" key="14">
    <source>
        <dbReference type="EMBL" id="KAG8571710.1"/>
    </source>
</evidence>
<dbReference type="InterPro" id="IPR042450">
    <property type="entry name" value="EEF1E1"/>
</dbReference>
<comment type="subcellular location">
    <subcellularLocation>
        <location evidence="2">Cytoplasm</location>
    </subcellularLocation>
    <subcellularLocation>
        <location evidence="1">Nucleus</location>
    </subcellularLocation>
</comment>
<evidence type="ECO:0000256" key="2">
    <source>
        <dbReference type="ARBA" id="ARBA00004496"/>
    </source>
</evidence>
<dbReference type="AlphaFoldDB" id="A0AAV7BGT3"/>
<dbReference type="GO" id="GO:0005737">
    <property type="term" value="C:cytoplasm"/>
    <property type="evidence" value="ECO:0007669"/>
    <property type="project" value="UniProtKB-SubCell"/>
</dbReference>
<evidence type="ECO:0000313" key="15">
    <source>
        <dbReference type="Proteomes" id="UP000824782"/>
    </source>
</evidence>
<keyword evidence="4" id="KW-0648">Protein biosynthesis</keyword>
<dbReference type="Gene3D" id="3.40.30.90">
    <property type="match status" value="1"/>
</dbReference>
<comment type="subunit">
    <text evidence="9">Part of a multisubunit complex that groups tRNA ligases for Arg (RARS1), Asp (DARS1), Gln (QARS1), Ile (IARS1), Leu (LARS1), Lys (KARS1), Met (MARS1) the bifunctional ligase for Glu and Pro (EPRS1) and the auxiliary subunits AIMP1/p43, AIMP2/p38 and EEF1E1/p18. Can interact simultaneously with MARS1 and EPRS1. Forms a linear complex that contains MARS1, EEF1E1, EPRS1 and AIMP2 that is at the core of the multisubunit complex. Interacts with ATM and ATR. The interaction with ATM, which takes place independently of TP53, is induced by DNA damage that may occur during genotoxic stress or cell growth. The interaction with ATR is enhanced by UV irradiation.</text>
</comment>
<evidence type="ECO:0000259" key="13">
    <source>
        <dbReference type="PROSITE" id="PS50405"/>
    </source>
</evidence>
<keyword evidence="7" id="KW-0539">Nucleus</keyword>